<dbReference type="Pfam" id="PF22936">
    <property type="entry name" value="Pol_BBD"/>
    <property type="match status" value="1"/>
</dbReference>
<evidence type="ECO:0000259" key="7">
    <source>
        <dbReference type="PROSITE" id="PS50158"/>
    </source>
</evidence>
<evidence type="ECO:0000256" key="5">
    <source>
        <dbReference type="PROSITE-ProRule" id="PRU00047"/>
    </source>
</evidence>
<keyword evidence="10" id="KW-1185">Reference proteome</keyword>
<dbReference type="Proteomes" id="UP001165090">
    <property type="component" value="Unassembled WGS sequence"/>
</dbReference>
<dbReference type="SMART" id="SM00343">
    <property type="entry name" value="ZnF_C2HC"/>
    <property type="match status" value="1"/>
</dbReference>
<dbReference type="InterPro" id="IPR001584">
    <property type="entry name" value="Integrase_cat-core"/>
</dbReference>
<evidence type="ECO:0000256" key="6">
    <source>
        <dbReference type="SAM" id="MobiDB-lite"/>
    </source>
</evidence>
<dbReference type="InterPro" id="IPR043502">
    <property type="entry name" value="DNA/RNA_pol_sf"/>
</dbReference>
<evidence type="ECO:0000259" key="8">
    <source>
        <dbReference type="PROSITE" id="PS50994"/>
    </source>
</evidence>
<dbReference type="InterPro" id="IPR036875">
    <property type="entry name" value="Znf_CCHC_sf"/>
</dbReference>
<protein>
    <submittedName>
        <fullName evidence="9">Uncharacterized protein</fullName>
    </submittedName>
</protein>
<dbReference type="SUPFAM" id="SSF53098">
    <property type="entry name" value="Ribonuclease H-like"/>
    <property type="match status" value="1"/>
</dbReference>
<feature type="domain" description="CCHC-type" evidence="7">
    <location>
        <begin position="222"/>
        <end position="235"/>
    </location>
</feature>
<dbReference type="Pfam" id="PF25597">
    <property type="entry name" value="SH3_retrovirus"/>
    <property type="match status" value="1"/>
</dbReference>
<dbReference type="InterPro" id="IPR025724">
    <property type="entry name" value="GAG-pre-integrase_dom"/>
</dbReference>
<comment type="caution">
    <text evidence="9">The sequence shown here is derived from an EMBL/GenBank/DDBJ whole genome shotgun (WGS) entry which is preliminary data.</text>
</comment>
<dbReference type="InterPro" id="IPR012337">
    <property type="entry name" value="RNaseH-like_sf"/>
</dbReference>
<dbReference type="InterPro" id="IPR057670">
    <property type="entry name" value="SH3_retrovirus"/>
</dbReference>
<evidence type="ECO:0000256" key="2">
    <source>
        <dbReference type="ARBA" id="ARBA00022723"/>
    </source>
</evidence>
<evidence type="ECO:0000256" key="3">
    <source>
        <dbReference type="ARBA" id="ARBA00022750"/>
    </source>
</evidence>
<dbReference type="InterPro" id="IPR039537">
    <property type="entry name" value="Retrotran_Ty1/copia-like"/>
</dbReference>
<keyword evidence="4" id="KW-0378">Hydrolase</keyword>
<dbReference type="PROSITE" id="PS50994">
    <property type="entry name" value="INTEGRASE"/>
    <property type="match status" value="1"/>
</dbReference>
<dbReference type="EMBL" id="BSDZ01000019">
    <property type="protein sequence ID" value="GLI64528.1"/>
    <property type="molecule type" value="Genomic_DNA"/>
</dbReference>
<dbReference type="Pfam" id="PF00665">
    <property type="entry name" value="rve"/>
    <property type="match status" value="1"/>
</dbReference>
<dbReference type="Gene3D" id="4.10.60.10">
    <property type="entry name" value="Zinc finger, CCHC-type"/>
    <property type="match status" value="1"/>
</dbReference>
<feature type="domain" description="Integrase catalytic" evidence="8">
    <location>
        <begin position="526"/>
        <end position="691"/>
    </location>
</feature>
<dbReference type="Pfam" id="PF07727">
    <property type="entry name" value="RVT_2"/>
    <property type="match status" value="1"/>
</dbReference>
<dbReference type="PROSITE" id="PS50158">
    <property type="entry name" value="ZF_CCHC"/>
    <property type="match status" value="1"/>
</dbReference>
<dbReference type="Pfam" id="PF13976">
    <property type="entry name" value="gag_pre-integrs"/>
    <property type="match status" value="1"/>
</dbReference>
<name>A0ABQ5S506_9CHLO</name>
<dbReference type="Pfam" id="PF00098">
    <property type="entry name" value="zf-CCHC"/>
    <property type="match status" value="1"/>
</dbReference>
<dbReference type="Gene3D" id="3.30.420.10">
    <property type="entry name" value="Ribonuclease H-like superfamily/Ribonuclease H"/>
    <property type="match status" value="1"/>
</dbReference>
<dbReference type="CDD" id="cd09272">
    <property type="entry name" value="RNase_HI_RT_Ty1"/>
    <property type="match status" value="1"/>
</dbReference>
<proteinExistence type="predicted"/>
<dbReference type="InterPro" id="IPR054722">
    <property type="entry name" value="PolX-like_BBD"/>
</dbReference>
<feature type="compositionally biased region" description="Gly residues" evidence="6">
    <location>
        <begin position="802"/>
        <end position="831"/>
    </location>
</feature>
<keyword evidence="3" id="KW-0064">Aspartyl protease</keyword>
<keyword evidence="5" id="KW-0863">Zinc-finger</keyword>
<dbReference type="InterPro" id="IPR036397">
    <property type="entry name" value="RNaseH_sf"/>
</dbReference>
<accession>A0ABQ5S506</accession>
<dbReference type="InterPro" id="IPR013103">
    <property type="entry name" value="RVT_2"/>
</dbReference>
<reference evidence="9 10" key="1">
    <citation type="journal article" date="2023" name="IScience">
        <title>Expanded male sex-determining region conserved during the evolution of homothallism in the green alga Volvox.</title>
        <authorList>
            <person name="Yamamoto K."/>
            <person name="Matsuzaki R."/>
            <person name="Mahakham W."/>
            <person name="Heman W."/>
            <person name="Sekimoto H."/>
            <person name="Kawachi M."/>
            <person name="Minakuchi Y."/>
            <person name="Toyoda A."/>
            <person name="Nozaki H."/>
        </authorList>
    </citation>
    <scope>NUCLEOTIDE SEQUENCE [LARGE SCALE GENOMIC DNA]</scope>
    <source>
        <strain evidence="9 10">NIES-4468</strain>
    </source>
</reference>
<feature type="compositionally biased region" description="Acidic residues" evidence="6">
    <location>
        <begin position="780"/>
        <end position="796"/>
    </location>
</feature>
<evidence type="ECO:0000313" key="10">
    <source>
        <dbReference type="Proteomes" id="UP001165090"/>
    </source>
</evidence>
<dbReference type="PANTHER" id="PTHR42648:SF28">
    <property type="entry name" value="TRANSPOSON-ENCODED PROTEIN WITH RIBONUCLEASE H-LIKE AND RETROVIRUS ZINC FINGER-LIKE DOMAINS"/>
    <property type="match status" value="1"/>
</dbReference>
<gene>
    <name evidence="9" type="ORF">VaNZ11_007812</name>
</gene>
<keyword evidence="2" id="KW-0479">Metal-binding</keyword>
<dbReference type="InterPro" id="IPR001878">
    <property type="entry name" value="Znf_CCHC"/>
</dbReference>
<keyword evidence="1" id="KW-0645">Protease</keyword>
<feature type="compositionally biased region" description="Basic and acidic residues" evidence="6">
    <location>
        <begin position="280"/>
        <end position="295"/>
    </location>
</feature>
<evidence type="ECO:0000256" key="1">
    <source>
        <dbReference type="ARBA" id="ARBA00022670"/>
    </source>
</evidence>
<sequence>MGKDKLAEPLDLNNYSTWAYRFENLCAEHNLNRALLTEPVTDEEVAASERVKTLLVKNVKDCHLPVIKASPNAKMAWDGLAAIFAANNHARRSQLRQEYTKLAMKKGEALPVYLARVRELHTDLLKVGQATSEQDMTYAMLTGLPQKYEVIVSILTTQSGELTLSSATAQLLAFEARVGSMHEASTSSSAFVSAGRGSSATGSAPRRGGSHVRGGSREPLQCWNCGKPGHLARGCTAPRMAQRSGSWSSAPRGPGYGSGGLERTRMGGHGEAAGGPSLGSDRRGYGRHDHVDGAGDRGNASPRNFAFVASGSDRLKGWYLDSGASHHLTYDADQIVDVRELAESEKFEILSVNGGIIRPTAVGTLRLIPGVNMHARVTVEEVYLVPDSFANVLSVAALDKQGGSVCFEDGQVTMRKGGEKILTGQRLGDLYALSCFSIPRSASRLRYTQPFGGVAHGKSASESMDLWHRRYGHLGLGNLERLVGEGMVSGVRFAKEQVKGAGDAGVCEPCVMSRQRRGPFPSTGHKVDQPLALIHLDVCGPMPERTPTGSLYLTVLLDDYTGFSAVAFTPTKEAVKDKVMTMVNQLETYSGFRVKEVRSDQGGEFINSPLQEFFRTKGIRHGPTVGYAPEQNGAAERLNRTLLEKMRALLAESQLPQCMWAEAVSTANYLRNISPVSGRPCTPYEAFSGEHPDVSHLRVFGCTAYVHIPKEKRNKLDPVSRKGVLVGYGDAGQYRILFSDNVVSVHSDVTFDERNVGEKAQQASRAKKSVRWRNPVDSTPDSDSDSDDDDDNDEWEPAPHTQGGGSSTGAGGSGDNSGGPTGGGDASGAGPSGSSSGAGPSVGAAGASNNFESRYPVRDRKWPSEWWRSEDPRSVAGRVHVAAATKVSEPNTYAEAVSGAQTSEWKRAMDDEINSQLANGTWTLETPPPGTKLIPCRWVYKVKHNPDGSVERFKARLVAKGFVQREGVDYGELFAPTSRSSSFRVLLAVAAARKMPIHQLDVTTAFLNGELKEDLWMEQPPGYESETPGLACHLHKSIYGLKQAPRCWYDKLCEKFAEIGLFPSKSDPAMFLKVDERGVVVALVHVDDTCVASDDLELVRKVKEAIGQCFKIRDLGEARVFLGMDIRREKDGDIVLSQSRYIEQILERHNMLDAKDRATPLAMGTRAAPVTDDEGKLLEDPTPYRALVGELNYLAVSTRPDLAYALSVLSRSMAKPTRAAMSAAKGVLRYLAGTREMGLRFPGGQGLQLDGYSDSDWAGDTVTRRSTTGYVFRVNGTAISWSSQLQRTVAASSVEAEYQALSSAVREALWLSKLSDDLKIGTSPSIIKVDSQGAMNISNNPMTSQRSKHIDVMHHLVRERVASGEVELRYCPTEKMVADVMTKALGEAKFKWCRASMGVA</sequence>
<dbReference type="SUPFAM" id="SSF57756">
    <property type="entry name" value="Retrovirus zinc finger-like domains"/>
    <property type="match status" value="1"/>
</dbReference>
<evidence type="ECO:0000313" key="9">
    <source>
        <dbReference type="EMBL" id="GLI64528.1"/>
    </source>
</evidence>
<feature type="compositionally biased region" description="Low complexity" evidence="6">
    <location>
        <begin position="193"/>
        <end position="207"/>
    </location>
</feature>
<feature type="compositionally biased region" description="Low complexity" evidence="6">
    <location>
        <begin position="832"/>
        <end position="849"/>
    </location>
</feature>
<dbReference type="SUPFAM" id="SSF56672">
    <property type="entry name" value="DNA/RNA polymerases"/>
    <property type="match status" value="1"/>
</dbReference>
<keyword evidence="5" id="KW-0862">Zinc</keyword>
<dbReference type="PANTHER" id="PTHR42648">
    <property type="entry name" value="TRANSPOSASE, PUTATIVE-RELATED"/>
    <property type="match status" value="1"/>
</dbReference>
<dbReference type="Pfam" id="PF14223">
    <property type="entry name" value="Retrotran_gag_2"/>
    <property type="match status" value="1"/>
</dbReference>
<feature type="compositionally biased region" description="Gly residues" evidence="6">
    <location>
        <begin position="267"/>
        <end position="277"/>
    </location>
</feature>
<feature type="region of interest" description="Disordered" evidence="6">
    <location>
        <begin position="241"/>
        <end position="302"/>
    </location>
</feature>
<evidence type="ECO:0000256" key="4">
    <source>
        <dbReference type="ARBA" id="ARBA00022801"/>
    </source>
</evidence>
<feature type="region of interest" description="Disordered" evidence="6">
    <location>
        <begin position="756"/>
        <end position="849"/>
    </location>
</feature>
<organism evidence="9 10">
    <name type="scientific">Volvox africanus</name>
    <dbReference type="NCBI Taxonomy" id="51714"/>
    <lineage>
        <taxon>Eukaryota</taxon>
        <taxon>Viridiplantae</taxon>
        <taxon>Chlorophyta</taxon>
        <taxon>core chlorophytes</taxon>
        <taxon>Chlorophyceae</taxon>
        <taxon>CS clade</taxon>
        <taxon>Chlamydomonadales</taxon>
        <taxon>Volvocaceae</taxon>
        <taxon>Volvox</taxon>
    </lineage>
</organism>
<feature type="region of interest" description="Disordered" evidence="6">
    <location>
        <begin position="188"/>
        <end position="220"/>
    </location>
</feature>